<dbReference type="SUPFAM" id="SSF69796">
    <property type="entry name" value="Thymidylate synthase-complementing protein Thy1"/>
    <property type="match status" value="1"/>
</dbReference>
<organism evidence="1">
    <name type="scientific">marine sediment metagenome</name>
    <dbReference type="NCBI Taxonomy" id="412755"/>
    <lineage>
        <taxon>unclassified sequences</taxon>
        <taxon>metagenomes</taxon>
        <taxon>ecological metagenomes</taxon>
    </lineage>
</organism>
<evidence type="ECO:0000313" key="1">
    <source>
        <dbReference type="EMBL" id="GAF73191.1"/>
    </source>
</evidence>
<dbReference type="Gene3D" id="3.30.1360.170">
    <property type="match status" value="1"/>
</dbReference>
<dbReference type="PANTHER" id="PTHR34934">
    <property type="entry name" value="FLAVIN-DEPENDENT THYMIDYLATE SYNTHASE"/>
    <property type="match status" value="1"/>
</dbReference>
<dbReference type="GO" id="GO:0070402">
    <property type="term" value="F:NADPH binding"/>
    <property type="evidence" value="ECO:0007669"/>
    <property type="project" value="TreeGrafter"/>
</dbReference>
<dbReference type="NCBIfam" id="TIGR02170">
    <property type="entry name" value="thyX"/>
    <property type="match status" value="1"/>
</dbReference>
<evidence type="ECO:0008006" key="2">
    <source>
        <dbReference type="Google" id="ProtNLM"/>
    </source>
</evidence>
<dbReference type="AlphaFoldDB" id="X0SDG3"/>
<dbReference type="GO" id="GO:0050660">
    <property type="term" value="F:flavin adenine dinucleotide binding"/>
    <property type="evidence" value="ECO:0007669"/>
    <property type="project" value="InterPro"/>
</dbReference>
<dbReference type="InterPro" id="IPR036098">
    <property type="entry name" value="Thymidylate_synthase_ThyX_sf"/>
</dbReference>
<accession>X0SDG3</accession>
<dbReference type="GO" id="GO:0050797">
    <property type="term" value="F:thymidylate synthase (FAD) activity"/>
    <property type="evidence" value="ECO:0007669"/>
    <property type="project" value="InterPro"/>
</dbReference>
<dbReference type="GO" id="GO:0004799">
    <property type="term" value="F:thymidylate synthase activity"/>
    <property type="evidence" value="ECO:0007669"/>
    <property type="project" value="TreeGrafter"/>
</dbReference>
<dbReference type="InterPro" id="IPR003669">
    <property type="entry name" value="Thymidylate_synthase_ThyX"/>
</dbReference>
<dbReference type="GO" id="GO:0006231">
    <property type="term" value="P:dTMP biosynthetic process"/>
    <property type="evidence" value="ECO:0007669"/>
    <property type="project" value="InterPro"/>
</dbReference>
<sequence length="237" mass="26911">MSEVNSMKVRLINYTKDPEKIVAQSARLCYSALSVEDLEEELTDESTIKLIKKIMKLGHYSVLEHATFTFAIEGISRVTSHQLVRHRLASFSQQSQRYVKINKEGFPYIVPKSISQDKELAKIFIDTIKELDGIYQLLLDRNIAVEDARYILPQAVTTKMIISANARELLLIFKLRCCNRAQWEIREVAMNLLREVKKIAPTIFENAGPPCILGPCPEGELSCGKPWSKNKEKGVNG</sequence>
<protein>
    <recommendedName>
        <fullName evidence="2">Thymidylate synthase (FAD)</fullName>
    </recommendedName>
</protein>
<proteinExistence type="inferred from homology"/>
<dbReference type="EMBL" id="BARS01000178">
    <property type="protein sequence ID" value="GAF73191.1"/>
    <property type="molecule type" value="Genomic_DNA"/>
</dbReference>
<dbReference type="HAMAP" id="MF_01408">
    <property type="entry name" value="ThyX"/>
    <property type="match status" value="1"/>
</dbReference>
<dbReference type="CDD" id="cd20175">
    <property type="entry name" value="ThyX"/>
    <property type="match status" value="1"/>
</dbReference>
<gene>
    <name evidence="1" type="ORF">S01H1_00503</name>
</gene>
<dbReference type="PROSITE" id="PS51331">
    <property type="entry name" value="THYX"/>
    <property type="match status" value="1"/>
</dbReference>
<reference evidence="1" key="1">
    <citation type="journal article" date="2014" name="Front. Microbiol.">
        <title>High frequency of phylogenetically diverse reductive dehalogenase-homologous genes in deep subseafloor sedimentary metagenomes.</title>
        <authorList>
            <person name="Kawai M."/>
            <person name="Futagami T."/>
            <person name="Toyoda A."/>
            <person name="Takaki Y."/>
            <person name="Nishi S."/>
            <person name="Hori S."/>
            <person name="Arai W."/>
            <person name="Tsubouchi T."/>
            <person name="Morono Y."/>
            <person name="Uchiyama I."/>
            <person name="Ito T."/>
            <person name="Fujiyama A."/>
            <person name="Inagaki F."/>
            <person name="Takami H."/>
        </authorList>
    </citation>
    <scope>NUCLEOTIDE SEQUENCE</scope>
    <source>
        <strain evidence="1">Expedition CK06-06</strain>
    </source>
</reference>
<name>X0SDG3_9ZZZZ</name>
<comment type="caution">
    <text evidence="1">The sequence shown here is derived from an EMBL/GenBank/DDBJ whole genome shotgun (WGS) entry which is preliminary data.</text>
</comment>
<dbReference type="PANTHER" id="PTHR34934:SF1">
    <property type="entry name" value="FLAVIN-DEPENDENT THYMIDYLATE SYNTHASE"/>
    <property type="match status" value="1"/>
</dbReference>
<dbReference type="Pfam" id="PF02511">
    <property type="entry name" value="Thy1"/>
    <property type="match status" value="1"/>
</dbReference>